<organism evidence="2 3">
    <name type="scientific">Biomphalaria glabrata</name>
    <name type="common">Bloodfluke planorb</name>
    <name type="synonym">Freshwater snail</name>
    <dbReference type="NCBI Taxonomy" id="6526"/>
    <lineage>
        <taxon>Eukaryota</taxon>
        <taxon>Metazoa</taxon>
        <taxon>Spiralia</taxon>
        <taxon>Lophotrochozoa</taxon>
        <taxon>Mollusca</taxon>
        <taxon>Gastropoda</taxon>
        <taxon>Heterobranchia</taxon>
        <taxon>Euthyneura</taxon>
        <taxon>Panpulmonata</taxon>
        <taxon>Hygrophila</taxon>
        <taxon>Lymnaeoidea</taxon>
        <taxon>Planorbidae</taxon>
        <taxon>Biomphalaria</taxon>
    </lineage>
</organism>
<evidence type="ECO:0000313" key="3">
    <source>
        <dbReference type="Proteomes" id="UP000076420"/>
    </source>
</evidence>
<reference evidence="2" key="1">
    <citation type="submission" date="2020-05" db="UniProtKB">
        <authorList>
            <consortium name="EnsemblMetazoa"/>
        </authorList>
    </citation>
    <scope>IDENTIFICATION</scope>
    <source>
        <strain evidence="2">BB02</strain>
    </source>
</reference>
<gene>
    <name evidence="2" type="primary">106053332</name>
</gene>
<feature type="region of interest" description="Disordered" evidence="1">
    <location>
        <begin position="260"/>
        <end position="284"/>
    </location>
</feature>
<proteinExistence type="predicted"/>
<evidence type="ECO:0000313" key="2">
    <source>
        <dbReference type="EnsemblMetazoa" id="BGLB014128-PB"/>
    </source>
</evidence>
<dbReference type="KEGG" id="bgt:106053332"/>
<dbReference type="VEuPathDB" id="VectorBase:BGLB014128"/>
<sequence>MKIYFLFQATDVLQRFIKKSQRNKLWAHARNKTTEKQLEGRLQHLQEEYDREYRHYIRKRNRIYRDLIDLRSLNEPKQNEDGEKTILHSSALATVTTIPKADLSLLVQGSQSIQTINSINNVPKRRSDALLPISTLTSTKTITEKESESHETKQRFNATNFKAIGPQTSRSDSSLVLNQSDSALFVLGSDNKQSMAGNDCIHVKFEETERVTRKTEDLDTACRYKEGSKTGVSCLHFPCHIPRTYHTIGYRRDDLIPRTSDITNRGFDPVPDERPAHPKDSTRSTNSIIEDITTFVPSKNEIPKWNNRKSKGTVKLNQSINGPMFSPKPLDPVLEQIRTGAVEEIGETPSMTRKTVRAKIRGLKQLVLEMRFRNDKTKPPDWAVNYGTRLPTRFLLNPAFPV</sequence>
<dbReference type="EnsemblMetazoa" id="BGLB014128-RB">
    <property type="protein sequence ID" value="BGLB014128-PB"/>
    <property type="gene ID" value="BGLB014128"/>
</dbReference>
<dbReference type="AlphaFoldDB" id="A0A2C9K6M6"/>
<protein>
    <submittedName>
        <fullName evidence="2">Uncharacterized protein</fullName>
    </submittedName>
</protein>
<accession>A0A2C9K6M6</accession>
<dbReference type="OrthoDB" id="6156521at2759"/>
<dbReference type="Proteomes" id="UP000076420">
    <property type="component" value="Unassembled WGS sequence"/>
</dbReference>
<feature type="compositionally biased region" description="Basic and acidic residues" evidence="1">
    <location>
        <begin position="271"/>
        <end position="282"/>
    </location>
</feature>
<evidence type="ECO:0000256" key="1">
    <source>
        <dbReference type="SAM" id="MobiDB-lite"/>
    </source>
</evidence>
<name>A0A2C9K6M6_BIOGL</name>
<dbReference type="VEuPathDB" id="VectorBase:BGLAX_030484"/>